<proteinExistence type="predicted"/>
<dbReference type="Proteomes" id="UP001141327">
    <property type="component" value="Unassembled WGS sequence"/>
</dbReference>
<organism evidence="2 3">
    <name type="scientific">Paratrimastix pyriformis</name>
    <dbReference type="NCBI Taxonomy" id="342808"/>
    <lineage>
        <taxon>Eukaryota</taxon>
        <taxon>Metamonada</taxon>
        <taxon>Preaxostyla</taxon>
        <taxon>Paratrimastigidae</taxon>
        <taxon>Paratrimastix</taxon>
    </lineage>
</organism>
<comment type="caution">
    <text evidence="2">The sequence shown here is derived from an EMBL/GenBank/DDBJ whole genome shotgun (WGS) entry which is preliminary data.</text>
</comment>
<gene>
    <name evidence="2" type="ORF">PAPYR_11278</name>
</gene>
<protein>
    <recommendedName>
        <fullName evidence="4">CTLH domain-containing protein</fullName>
    </recommendedName>
</protein>
<feature type="transmembrane region" description="Helical" evidence="1">
    <location>
        <begin position="475"/>
        <end position="496"/>
    </location>
</feature>
<keyword evidence="3" id="KW-1185">Reference proteome</keyword>
<reference evidence="2" key="1">
    <citation type="journal article" date="2022" name="bioRxiv">
        <title>Genomics of Preaxostyla Flagellates Illuminates Evolutionary Transitions and the Path Towards Mitochondrial Loss.</title>
        <authorList>
            <person name="Novak L.V.F."/>
            <person name="Treitli S.C."/>
            <person name="Pyrih J."/>
            <person name="Halakuc P."/>
            <person name="Pipaliya S.V."/>
            <person name="Vacek V."/>
            <person name="Brzon O."/>
            <person name="Soukal P."/>
            <person name="Eme L."/>
            <person name="Dacks J.B."/>
            <person name="Karnkowska A."/>
            <person name="Elias M."/>
            <person name="Hampl V."/>
        </authorList>
    </citation>
    <scope>NUCLEOTIDE SEQUENCE</scope>
    <source>
        <strain evidence="2">RCP-MX</strain>
    </source>
</reference>
<evidence type="ECO:0000313" key="2">
    <source>
        <dbReference type="EMBL" id="KAJ4454105.1"/>
    </source>
</evidence>
<dbReference type="EMBL" id="JAPMOS010000185">
    <property type="protein sequence ID" value="KAJ4454105.1"/>
    <property type="molecule type" value="Genomic_DNA"/>
</dbReference>
<keyword evidence="1" id="KW-0472">Membrane</keyword>
<accession>A0ABQ8U452</accession>
<evidence type="ECO:0000256" key="1">
    <source>
        <dbReference type="SAM" id="Phobius"/>
    </source>
</evidence>
<evidence type="ECO:0000313" key="3">
    <source>
        <dbReference type="Proteomes" id="UP001141327"/>
    </source>
</evidence>
<evidence type="ECO:0008006" key="4">
    <source>
        <dbReference type="Google" id="ProtNLM"/>
    </source>
</evidence>
<name>A0ABQ8U452_9EUKA</name>
<keyword evidence="1" id="KW-1133">Transmembrane helix</keyword>
<feature type="transmembrane region" description="Helical" evidence="1">
    <location>
        <begin position="451"/>
        <end position="469"/>
    </location>
</feature>
<sequence>MPHRLRNARGWLPCAFITNPTREAKQATFSAILRELVELEGLSPRYVPEIFALCGDHVALNELCGLVRPGRSHHACLYCESFSIKGPASSEVVMRSSQRAQEVQESFRTVSQTRQNQIKRDTGYLPGGTPTLALLRQLEFDPFTSCLMDLDHVESGHAAKFLCKLILQGHHDQALRRLEIARSWLPSHVGPIPRLDHAKKMSFGEWRLLLQLAEVLLWDVLPASHLALLQLQTRYLAIFSDRFSSAAELQLAIALVKSHRDFLMVCFADKLPNTKLNLHTSRFSSQVAHMNPAASAHWLLVNGWHVATLKSPEQASSPLLVRDSIIAKRDFVLFHKNLPPTTTPHDACPVSVLRVVSICEGHVEGQLWRRSSCRSCPFPTFRETEDIVIVPTTSLLEKVMIVPDCSGKLDGDCLLNTRFGGAWSRDAWVGVSGPVWYITNIWYSGLVEYQLRLVLILVLVGVPSGTLWYTFGTLWYPFGTFLVLFWYFLVLAPFHLV</sequence>
<keyword evidence="1" id="KW-0812">Transmembrane</keyword>